<dbReference type="InterPro" id="IPR051627">
    <property type="entry name" value="SLIT-ROBO_RhoGAP"/>
</dbReference>
<evidence type="ECO:0000256" key="2">
    <source>
        <dbReference type="SAM" id="Coils"/>
    </source>
</evidence>
<dbReference type="Proteomes" id="UP000314294">
    <property type="component" value="Unassembled WGS sequence"/>
</dbReference>
<dbReference type="EMBL" id="SRLO01000020">
    <property type="protein sequence ID" value="TNN85633.1"/>
    <property type="molecule type" value="Genomic_DNA"/>
</dbReference>
<dbReference type="InterPro" id="IPR027267">
    <property type="entry name" value="AH/BAR_dom_sf"/>
</dbReference>
<comment type="caution">
    <text evidence="3">The sequence shown here is derived from an EMBL/GenBank/DDBJ whole genome shotgun (WGS) entry which is preliminary data.</text>
</comment>
<gene>
    <name evidence="3" type="primary">SRGAP3_1</name>
    <name evidence="3" type="ORF">EYF80_004266</name>
</gene>
<reference evidence="3 4" key="1">
    <citation type="submission" date="2019-03" db="EMBL/GenBank/DDBJ databases">
        <title>First draft genome of Liparis tanakae, snailfish: a comprehensive survey of snailfish specific genes.</title>
        <authorList>
            <person name="Kim W."/>
            <person name="Song I."/>
            <person name="Jeong J.-H."/>
            <person name="Kim D."/>
            <person name="Kim S."/>
            <person name="Ryu S."/>
            <person name="Song J.Y."/>
            <person name="Lee S.K."/>
        </authorList>
    </citation>
    <scope>NUCLEOTIDE SEQUENCE [LARGE SCALE GENOMIC DNA]</scope>
    <source>
        <tissue evidence="3">Muscle</tissue>
    </source>
</reference>
<keyword evidence="1 2" id="KW-0175">Coiled coil</keyword>
<feature type="coiled-coil region" evidence="2">
    <location>
        <begin position="95"/>
        <end position="122"/>
    </location>
</feature>
<protein>
    <submittedName>
        <fullName evidence="3">SLIT-ROBO Rho GTPase-activating protein 3</fullName>
    </submittedName>
</protein>
<dbReference type="PANTHER" id="PTHR14166">
    <property type="entry name" value="SLIT-ROBO RHO GTPASE ACTIVATING PROTEIN"/>
    <property type="match status" value="1"/>
</dbReference>
<organism evidence="3 4">
    <name type="scientific">Liparis tanakae</name>
    <name type="common">Tanaka's snailfish</name>
    <dbReference type="NCBI Taxonomy" id="230148"/>
    <lineage>
        <taxon>Eukaryota</taxon>
        <taxon>Metazoa</taxon>
        <taxon>Chordata</taxon>
        <taxon>Craniata</taxon>
        <taxon>Vertebrata</taxon>
        <taxon>Euteleostomi</taxon>
        <taxon>Actinopterygii</taxon>
        <taxon>Neopterygii</taxon>
        <taxon>Teleostei</taxon>
        <taxon>Neoteleostei</taxon>
        <taxon>Acanthomorphata</taxon>
        <taxon>Eupercaria</taxon>
        <taxon>Perciformes</taxon>
        <taxon>Cottioidei</taxon>
        <taxon>Cottales</taxon>
        <taxon>Liparidae</taxon>
        <taxon>Liparis</taxon>
    </lineage>
</organism>
<keyword evidence="4" id="KW-1185">Reference proteome</keyword>
<evidence type="ECO:0000256" key="1">
    <source>
        <dbReference type="ARBA" id="ARBA00023054"/>
    </source>
</evidence>
<evidence type="ECO:0000313" key="4">
    <source>
        <dbReference type="Proteomes" id="UP000314294"/>
    </source>
</evidence>
<dbReference type="SUPFAM" id="SSF103657">
    <property type="entry name" value="BAR/IMD domain-like"/>
    <property type="match status" value="1"/>
</dbReference>
<sequence>MIKCCDLGYHASLARTLRTYLSAEYNLETSRHEGLDIIENAVDNLDSRSDKHKIMDMHNQVFCPPMRFEYLPHMGDEVCQVSAQQPVQTELLMRYHQLQSRLATLKIENEEVRKTLDATMQTLQDMLTVEDFDMSDAFHHSRSTESIKSVASEFYMSKPNVAKRRANQQETEMFYFSKFKEFLNGSNLIIKLQAKHDLLKQTLGEDICMSTLEKLRECMNTAYGVSSPFKPKIMCLCMWVVVCEHDRGNMTRLGKGLNVELQGMMSFAFRP</sequence>
<evidence type="ECO:0000313" key="3">
    <source>
        <dbReference type="EMBL" id="TNN85633.1"/>
    </source>
</evidence>
<dbReference type="OrthoDB" id="5981864at2759"/>
<name>A0A4Z2J7P0_9TELE</name>
<dbReference type="Gene3D" id="1.20.1270.60">
    <property type="entry name" value="Arfaptin homology (AH) domain/BAR domain"/>
    <property type="match status" value="1"/>
</dbReference>
<proteinExistence type="predicted"/>
<dbReference type="AlphaFoldDB" id="A0A4Z2J7P0"/>
<accession>A0A4Z2J7P0</accession>